<dbReference type="CTD" id="57556"/>
<evidence type="ECO:0000313" key="25">
    <source>
        <dbReference type="Proteomes" id="UP000504628"/>
    </source>
</evidence>
<evidence type="ECO:0000256" key="22">
    <source>
        <dbReference type="SAM" id="SignalP"/>
    </source>
</evidence>
<evidence type="ECO:0000256" key="10">
    <source>
        <dbReference type="ARBA" id="ARBA00022989"/>
    </source>
</evidence>
<dbReference type="GeneID" id="114491090"/>
<dbReference type="FunFam" id="3.30.1680.10:FF:000007">
    <property type="entry name" value="semaphorin-6A isoform X1"/>
    <property type="match status" value="1"/>
</dbReference>
<dbReference type="GO" id="GO:0045499">
    <property type="term" value="F:chemorepellent activity"/>
    <property type="evidence" value="ECO:0007669"/>
    <property type="project" value="TreeGrafter"/>
</dbReference>
<evidence type="ECO:0000256" key="2">
    <source>
        <dbReference type="ARBA" id="ARBA00009492"/>
    </source>
</evidence>
<evidence type="ECO:0000256" key="14">
    <source>
        <dbReference type="ARBA" id="ARBA00053495"/>
    </source>
</evidence>
<keyword evidence="12" id="KW-1015">Disulfide bond</keyword>
<reference evidence="27" key="2">
    <citation type="submission" date="2025-04" db="UniProtKB">
        <authorList>
            <consortium name="RefSeq"/>
        </authorList>
    </citation>
    <scope>IDENTIFICATION</scope>
    <source>
        <tissue evidence="27">Muscle</tissue>
    </source>
</reference>
<evidence type="ECO:0000313" key="27">
    <source>
        <dbReference type="RefSeq" id="XP_028361056.1"/>
    </source>
</evidence>
<dbReference type="Proteomes" id="UP000664940">
    <property type="component" value="Unassembled WGS sequence"/>
</dbReference>
<evidence type="ECO:0000256" key="3">
    <source>
        <dbReference type="ARBA" id="ARBA00022473"/>
    </source>
</evidence>
<evidence type="ECO:0000256" key="18">
    <source>
        <dbReference type="ARBA" id="ARBA00080740"/>
    </source>
</evidence>
<keyword evidence="11 21" id="KW-0472">Membrane</keyword>
<feature type="region of interest" description="Disordered" evidence="20">
    <location>
        <begin position="876"/>
        <end position="1046"/>
    </location>
</feature>
<keyword evidence="9" id="KW-0524">Neurogenesis</keyword>
<feature type="domain" description="Sema" evidence="23">
    <location>
        <begin position="24"/>
        <end position="512"/>
    </location>
</feature>
<evidence type="ECO:0000256" key="4">
    <source>
        <dbReference type="ARBA" id="ARBA00022475"/>
    </source>
</evidence>
<evidence type="ECO:0000256" key="17">
    <source>
        <dbReference type="ARBA" id="ARBA00079635"/>
    </source>
</evidence>
<dbReference type="GO" id="GO:2001224">
    <property type="term" value="P:positive regulation of neuron migration"/>
    <property type="evidence" value="ECO:0007669"/>
    <property type="project" value="TreeGrafter"/>
</dbReference>
<dbReference type="PROSITE" id="PS51004">
    <property type="entry name" value="SEMA"/>
    <property type="match status" value="1"/>
</dbReference>
<dbReference type="InterPro" id="IPR015943">
    <property type="entry name" value="WD40/YVTN_repeat-like_dom_sf"/>
</dbReference>
<evidence type="ECO:0000259" key="23">
    <source>
        <dbReference type="PROSITE" id="PS51004"/>
    </source>
</evidence>
<keyword evidence="5" id="KW-0597">Phosphoprotein</keyword>
<feature type="compositionally biased region" description="Polar residues" evidence="20">
    <location>
        <begin position="986"/>
        <end position="1013"/>
    </location>
</feature>
<gene>
    <name evidence="27" type="primary">SEMA6A</name>
    <name evidence="24" type="ORF">HJG60_017022</name>
</gene>
<feature type="compositionally biased region" description="Polar residues" evidence="20">
    <location>
        <begin position="1034"/>
        <end position="1046"/>
    </location>
</feature>
<evidence type="ECO:0000256" key="5">
    <source>
        <dbReference type="ARBA" id="ARBA00022553"/>
    </source>
</evidence>
<evidence type="ECO:0000256" key="16">
    <source>
        <dbReference type="ARBA" id="ARBA00074111"/>
    </source>
</evidence>
<dbReference type="InterPro" id="IPR002165">
    <property type="entry name" value="Plexin_repeat"/>
</dbReference>
<dbReference type="KEGG" id="pdic:114491090"/>
<feature type="region of interest" description="Disordered" evidence="20">
    <location>
        <begin position="772"/>
        <end position="794"/>
    </location>
</feature>
<keyword evidence="3" id="KW-0217">Developmental protein</keyword>
<dbReference type="PANTHER" id="PTHR11036:SF12">
    <property type="entry name" value="SEMAPHORIN-6A"/>
    <property type="match status" value="1"/>
</dbReference>
<comment type="subcellular location">
    <subcellularLocation>
        <location evidence="1">Cell membrane</location>
        <topology evidence="1">Single-pass type I membrane protein</topology>
    </subcellularLocation>
</comment>
<evidence type="ECO:0000256" key="8">
    <source>
        <dbReference type="ARBA" id="ARBA00022782"/>
    </source>
</evidence>
<evidence type="ECO:0000256" key="1">
    <source>
        <dbReference type="ARBA" id="ARBA00004251"/>
    </source>
</evidence>
<evidence type="ECO:0000256" key="11">
    <source>
        <dbReference type="ARBA" id="ARBA00023136"/>
    </source>
</evidence>
<dbReference type="Proteomes" id="UP000504628">
    <property type="component" value="Chromosome 3"/>
</dbReference>
<dbReference type="Pfam" id="PF01403">
    <property type="entry name" value="Sema"/>
    <property type="match status" value="1"/>
</dbReference>
<feature type="signal peptide" evidence="22">
    <location>
        <begin position="1"/>
        <end position="18"/>
    </location>
</feature>
<dbReference type="GO" id="GO:0071526">
    <property type="term" value="P:semaphorin-plexin signaling pathway"/>
    <property type="evidence" value="ECO:0007669"/>
    <property type="project" value="TreeGrafter"/>
</dbReference>
<keyword evidence="4" id="KW-1003">Cell membrane</keyword>
<reference evidence="24 26" key="1">
    <citation type="journal article" date="2020" name="Nature">
        <title>Six reference-quality genomes reveal evolution of bat adaptations.</title>
        <authorList>
            <person name="Jebb D."/>
            <person name="Huang Z."/>
            <person name="Pippel M."/>
            <person name="Hughes G.M."/>
            <person name="Lavrichenko K."/>
            <person name="Devanna P."/>
            <person name="Winkler S."/>
            <person name="Jermiin L.S."/>
            <person name="Skirmuntt E.C."/>
            <person name="Katzourakis A."/>
            <person name="Burkitt-Gray L."/>
            <person name="Ray D.A."/>
            <person name="Sullivan K.A.M."/>
            <person name="Roscito J.G."/>
            <person name="Kirilenko B.M."/>
            <person name="Davalos L.M."/>
            <person name="Corthals A.P."/>
            <person name="Power M.L."/>
            <person name="Jones G."/>
            <person name="Ransome R.D."/>
            <person name="Dechmann D.K.N."/>
            <person name="Locatelli A.G."/>
            <person name="Puechmaille S.J."/>
            <person name="Fedrigo O."/>
            <person name="Jarvis E.D."/>
            <person name="Hiller M."/>
            <person name="Vernes S.C."/>
            <person name="Myers E.W."/>
            <person name="Teeling E.C."/>
        </authorList>
    </citation>
    <scope>NUCLEOTIDE SEQUENCE [LARGE SCALE GENOMIC DNA]</scope>
    <source>
        <strain evidence="24">Bat1K_MPI-CBG_1</strain>
    </source>
</reference>
<dbReference type="GO" id="GO:0005886">
    <property type="term" value="C:plasma membrane"/>
    <property type="evidence" value="ECO:0007669"/>
    <property type="project" value="UniProtKB-SubCell"/>
</dbReference>
<dbReference type="Gene3D" id="3.30.1680.10">
    <property type="entry name" value="ligand-binding face of the semaphorins, domain 2"/>
    <property type="match status" value="1"/>
</dbReference>
<dbReference type="PANTHER" id="PTHR11036">
    <property type="entry name" value="SEMAPHORIN"/>
    <property type="match status" value="1"/>
</dbReference>
<dbReference type="AlphaFoldDB" id="A0A6J2L0T4"/>
<dbReference type="CDD" id="cd11266">
    <property type="entry name" value="Sema_6A"/>
    <property type="match status" value="1"/>
</dbReference>
<evidence type="ECO:0000256" key="12">
    <source>
        <dbReference type="ARBA" id="ARBA00023157"/>
    </source>
</evidence>
<evidence type="ECO:0000313" key="24">
    <source>
        <dbReference type="EMBL" id="KAF6127081.1"/>
    </source>
</evidence>
<evidence type="ECO:0000256" key="21">
    <source>
        <dbReference type="SAM" id="Phobius"/>
    </source>
</evidence>
<sequence length="1046" mass="116242">MRSEALLLYFTLLHCAGAGFPEDSEPISISHGNYTKQYPVFVGHKPGRNTTQRHRLDIQMIMIMNRTLYIAARDHIYTVDIDTSHTEEIYCSKKLTWKSRQADVDTCRMKGKHKDECHNFIKVILKKNDDTLFVCGTNAFNPSCRNYKMDTLEPFGDEFSGMARCPYDAKHANIALFADGKLYSATVTDFLAIDAVIYRSLGDSPTLRTVKHDSKWLKEPYFVQAVDYGDYIYFFFREIAVEYNTMGKVVFPRVAQVCKNDMGGSQRVLEKQWTSFLKARLNCSVPGDSHFYFNILQAVTDVIRINGRDVVLATFSTPYNSIPGSAVCAYDMRDIASVFTGRFKEQKSPDSTWTPVPDERVPKPRPGCCAGSSSLEKYTTSNEFPDDTLNFIKTHPLMDEAVPSIINRPWFLRTMVRYRLTKIAVDTAAGPYQNHTVVFLGSEKGIILKFLARIGNSGFLNDSLFLEEMSVYNPEKCSYDGVEDKRIMGLQLDKASNSLYVAFSTCVIKVPLGRCERHGKCKKTCIASRDPYCGWVKEGGSCAHLSPGSRLTFEQDIERGNTEGLGDCHNSFVALNDISTPLPDHEMSYNTVYGHSSSLLPSTTTSDSAAREGYESRGGMLDWKNLLHSPDSTDSLGAVSSHNHQDEKGVIRESYLKGHDQLVPVTLLAIAVILAFVMGAVFSGIIVYCVCDHRRKEVSTVQRKEELTHSRRGSMSSVTKLSGLFGDTQSKDPKPEAILTPLMHNGKLTTPGNTAKMLIKADQHHLDLAALPTPESTPTLQQKRKPSRGSREWERNQNLINACTKDMPPMGSPVIPTDLPLRASPSHIPSVVVLPITQQGYQHEYVDQPKMSEVAQMALEDQAATLEYKTIKEHLNSKSPNHGVNLVENLDSLPPKVPQREASLGPQGASLSQSGLSKRLEMHPSSSYGLDYKRSYPTNSLTRSHQATTLKRNNTNSSNSSHLSRNQSFGRGDNPPPAPQRVDSIQVHSSQASGPAVTVSRQPSLNAYNSLTRSGLKRTPSLKPDVPPKPTFAPLSTSMKPNDACT</sequence>
<dbReference type="SUPFAM" id="SSF101912">
    <property type="entry name" value="Sema domain"/>
    <property type="match status" value="1"/>
</dbReference>
<comment type="function">
    <text evidence="14">Cell surface receptor for PLXNA2 that plays an important role in cell-cell signaling. Required for normal granule cell migration in the developing cerebellum. Promotes reorganization of the actin cytoskeleton and plays an important role in axon guidance in the developing central nervous system. Can act as repulsive axon guidance cue. Has repulsive action towards migrating granular neurons. May play a role in channeling sympathetic axons into the sympathetic chains and controlling the temporal sequence of sympathetic target innervation.</text>
</comment>
<evidence type="ECO:0000256" key="13">
    <source>
        <dbReference type="ARBA" id="ARBA00023180"/>
    </source>
</evidence>
<keyword evidence="8" id="KW-0221">Differentiation</keyword>
<comment type="caution">
    <text evidence="19">Lacks conserved residue(s) required for the propagation of feature annotation.</text>
</comment>
<evidence type="ECO:0000256" key="6">
    <source>
        <dbReference type="ARBA" id="ARBA00022692"/>
    </source>
</evidence>
<evidence type="ECO:0000256" key="9">
    <source>
        <dbReference type="ARBA" id="ARBA00022902"/>
    </source>
</evidence>
<dbReference type="SUPFAM" id="SSF103575">
    <property type="entry name" value="Plexin repeat"/>
    <property type="match status" value="1"/>
</dbReference>
<dbReference type="FunFam" id="2.130.10.10:FF:000028">
    <property type="entry name" value="semaphorin-6A isoform X1"/>
    <property type="match status" value="1"/>
</dbReference>
<keyword evidence="25" id="KW-1185">Reference proteome</keyword>
<keyword evidence="7 22" id="KW-0732">Signal</keyword>
<evidence type="ECO:0000256" key="15">
    <source>
        <dbReference type="ARBA" id="ARBA00063062"/>
    </source>
</evidence>
<evidence type="ECO:0000256" key="20">
    <source>
        <dbReference type="SAM" id="MobiDB-lite"/>
    </source>
</evidence>
<comment type="subunit">
    <text evidence="15">Active as a homodimer or oligomer. The SEMA6A homodimer interacts with a PLXNA2 homodimer, giving rise to a heterotetramer. Interacts with EVL.</text>
</comment>
<dbReference type="InterPro" id="IPR001627">
    <property type="entry name" value="Semap_dom"/>
</dbReference>
<dbReference type="Pfam" id="PF01437">
    <property type="entry name" value="PSI"/>
    <property type="match status" value="1"/>
</dbReference>
<proteinExistence type="inferred from homology"/>
<feature type="chain" id="PRO_5044640994" description="Semaphorin-6A" evidence="22">
    <location>
        <begin position="19"/>
        <end position="1046"/>
    </location>
</feature>
<dbReference type="EMBL" id="JABVXQ010000002">
    <property type="protein sequence ID" value="KAF6127081.1"/>
    <property type="molecule type" value="Genomic_DNA"/>
</dbReference>
<keyword evidence="13" id="KW-0325">Glycoprotein</keyword>
<dbReference type="OrthoDB" id="9988752at2759"/>
<dbReference type="GO" id="GO:0007411">
    <property type="term" value="P:axon guidance"/>
    <property type="evidence" value="ECO:0007669"/>
    <property type="project" value="TreeGrafter"/>
</dbReference>
<dbReference type="Gene3D" id="2.130.10.10">
    <property type="entry name" value="YVTN repeat-like/Quinoprotein amine dehydrogenase"/>
    <property type="match status" value="1"/>
</dbReference>
<name>A0A6J2L0T4_9CHIR</name>
<dbReference type="GO" id="GO:0030215">
    <property type="term" value="F:semaphorin receptor binding"/>
    <property type="evidence" value="ECO:0007669"/>
    <property type="project" value="InterPro"/>
</dbReference>
<accession>A0A6J2L0T4</accession>
<keyword evidence="10 21" id="KW-1133">Transmembrane helix</keyword>
<dbReference type="SMART" id="SM00630">
    <property type="entry name" value="Sema"/>
    <property type="match status" value="1"/>
</dbReference>
<evidence type="ECO:0000313" key="26">
    <source>
        <dbReference type="Proteomes" id="UP000664940"/>
    </source>
</evidence>
<evidence type="ECO:0000256" key="19">
    <source>
        <dbReference type="PROSITE-ProRule" id="PRU00352"/>
    </source>
</evidence>
<dbReference type="GO" id="GO:0001755">
    <property type="term" value="P:neural crest cell migration"/>
    <property type="evidence" value="ECO:0007669"/>
    <property type="project" value="TreeGrafter"/>
</dbReference>
<keyword evidence="6 21" id="KW-0812">Transmembrane</keyword>
<dbReference type="RefSeq" id="XP_028361056.1">
    <property type="nucleotide sequence ID" value="XM_028505255.2"/>
</dbReference>
<feature type="compositionally biased region" description="Polar residues" evidence="20">
    <location>
        <begin position="936"/>
        <end position="952"/>
    </location>
</feature>
<protein>
    <recommendedName>
        <fullName evidence="16">Semaphorin-6A</fullName>
    </recommendedName>
    <alternativeName>
        <fullName evidence="18">Semaphorin VIA</fullName>
    </alternativeName>
    <alternativeName>
        <fullName evidence="17">Semaphorin-6A-1</fullName>
    </alternativeName>
</protein>
<organism evidence="25 27">
    <name type="scientific">Phyllostomus discolor</name>
    <name type="common">pale spear-nosed bat</name>
    <dbReference type="NCBI Taxonomy" id="89673"/>
    <lineage>
        <taxon>Eukaryota</taxon>
        <taxon>Metazoa</taxon>
        <taxon>Chordata</taxon>
        <taxon>Craniata</taxon>
        <taxon>Vertebrata</taxon>
        <taxon>Euteleostomi</taxon>
        <taxon>Mammalia</taxon>
        <taxon>Eutheria</taxon>
        <taxon>Laurasiatheria</taxon>
        <taxon>Chiroptera</taxon>
        <taxon>Yangochiroptera</taxon>
        <taxon>Phyllostomidae</taxon>
        <taxon>Phyllostominae</taxon>
        <taxon>Phyllostomus</taxon>
    </lineage>
</organism>
<evidence type="ECO:0000256" key="7">
    <source>
        <dbReference type="ARBA" id="ARBA00022729"/>
    </source>
</evidence>
<dbReference type="InterPro" id="IPR027231">
    <property type="entry name" value="Semaphorin"/>
</dbReference>
<comment type="similarity">
    <text evidence="2">Belongs to the semaphorin family.</text>
</comment>
<feature type="transmembrane region" description="Helical" evidence="21">
    <location>
        <begin position="662"/>
        <end position="690"/>
    </location>
</feature>
<dbReference type="InterPro" id="IPR036352">
    <property type="entry name" value="Semap_dom_sf"/>
</dbReference>
<feature type="compositionally biased region" description="Low complexity" evidence="20">
    <location>
        <begin position="953"/>
        <end position="968"/>
    </location>
</feature>